<dbReference type="InterPro" id="IPR011437">
    <property type="entry name" value="DUF1540"/>
</dbReference>
<dbReference type="Proteomes" id="UP000191448">
    <property type="component" value="Unassembled WGS sequence"/>
</dbReference>
<dbReference type="AlphaFoldDB" id="A0A1V4SXU6"/>
<proteinExistence type="predicted"/>
<comment type="caution">
    <text evidence="2">The sequence shown here is derived from an EMBL/GenBank/DDBJ whole genome shotgun (WGS) entry which is preliminary data.</text>
</comment>
<name>A0A1V4SXU6_9CLOT</name>
<dbReference type="EMBL" id="LTAY01000023">
    <property type="protein sequence ID" value="OPX49546.1"/>
    <property type="molecule type" value="Genomic_DNA"/>
</dbReference>
<reference evidence="2 3" key="1">
    <citation type="submission" date="2016-02" db="EMBL/GenBank/DDBJ databases">
        <title>Genome sequence of Clostridium thermobutyricum DSM 4928.</title>
        <authorList>
            <person name="Poehlein A."/>
            <person name="Daniel R."/>
        </authorList>
    </citation>
    <scope>NUCLEOTIDE SEQUENCE [LARGE SCALE GENOMIC DNA]</scope>
    <source>
        <strain evidence="2 3">DSM 4928</strain>
    </source>
</reference>
<organism evidence="2 3">
    <name type="scientific">Clostridium thermobutyricum DSM 4928</name>
    <dbReference type="NCBI Taxonomy" id="1121339"/>
    <lineage>
        <taxon>Bacteria</taxon>
        <taxon>Bacillati</taxon>
        <taxon>Bacillota</taxon>
        <taxon>Clostridia</taxon>
        <taxon>Eubacteriales</taxon>
        <taxon>Clostridiaceae</taxon>
        <taxon>Clostridium</taxon>
    </lineage>
</organism>
<sequence>MEKNPSIKCSVQQCKHHANAENYCTLNAIEVGTHESDPKMTECTDCLSFVVK</sequence>
<dbReference type="Pfam" id="PF07561">
    <property type="entry name" value="DUF1540"/>
    <property type="match status" value="1"/>
</dbReference>
<evidence type="ECO:0000313" key="3">
    <source>
        <dbReference type="Proteomes" id="UP000191448"/>
    </source>
</evidence>
<dbReference type="RefSeq" id="WP_080021979.1">
    <property type="nucleotide sequence ID" value="NZ_LTAY01000023.1"/>
</dbReference>
<accession>A0A1V4SXU6</accession>
<evidence type="ECO:0000259" key="1">
    <source>
        <dbReference type="Pfam" id="PF07561"/>
    </source>
</evidence>
<feature type="domain" description="DUF1540" evidence="1">
    <location>
        <begin position="7"/>
        <end position="49"/>
    </location>
</feature>
<evidence type="ECO:0000313" key="2">
    <source>
        <dbReference type="EMBL" id="OPX49546.1"/>
    </source>
</evidence>
<protein>
    <recommendedName>
        <fullName evidence="1">DUF1540 domain-containing protein</fullName>
    </recommendedName>
</protein>
<dbReference type="OrthoDB" id="1756089at2"/>
<gene>
    <name evidence="2" type="ORF">CLTHE_06430</name>
</gene>